<dbReference type="InterPro" id="IPR017969">
    <property type="entry name" value="Heavy-metal-associated_CS"/>
</dbReference>
<dbReference type="InterPro" id="IPR023299">
    <property type="entry name" value="ATPase_P-typ_cyto_dom_N"/>
</dbReference>
<evidence type="ECO:0000313" key="18">
    <source>
        <dbReference type="EMBL" id="CAA0124630.1"/>
    </source>
</evidence>
<keyword evidence="9 15" id="KW-0067">ATP-binding</keyword>
<keyword evidence="19" id="KW-1185">Reference proteome</keyword>
<feature type="region of interest" description="Disordered" evidence="16">
    <location>
        <begin position="547"/>
        <end position="568"/>
    </location>
</feature>
<evidence type="ECO:0000256" key="11">
    <source>
        <dbReference type="ARBA" id="ARBA00022967"/>
    </source>
</evidence>
<feature type="transmembrane region" description="Helical" evidence="15">
    <location>
        <begin position="270"/>
        <end position="288"/>
    </location>
</feature>
<comment type="subcellular location">
    <subcellularLocation>
        <location evidence="1">Cell membrane</location>
        <topology evidence="1">Multi-pass membrane protein</topology>
    </subcellularLocation>
</comment>
<keyword evidence="10" id="KW-0460">Magnesium</keyword>
<dbReference type="InterPro" id="IPR008250">
    <property type="entry name" value="ATPase_P-typ_transduc_dom_A_sf"/>
</dbReference>
<dbReference type="NCBIfam" id="TIGR01494">
    <property type="entry name" value="ATPase_P-type"/>
    <property type="match status" value="2"/>
</dbReference>
<protein>
    <submittedName>
        <fullName evidence="18">Putative copper-importing P-type ATPase A</fullName>
        <ecNumber evidence="18">3.6.3.54</ecNumber>
    </submittedName>
</protein>
<keyword evidence="18" id="KW-0378">Hydrolase</keyword>
<sequence length="826" mass="90952">MATSACYHCGEPVPKTCHYRATLDGKDCEFCCPACLAIAQTIHGSGLDKYYVQRDSNAFTPGQQAVKADYILWDDPKLNAEFVSVSNEITTAQLYIEGMHCTSCAWLIEKYLQQFENANARVNYQEQVLTISWPSDTYNVSAFMQAIADLGYTPHPYEADRVELIEKASQRSQIKRIGITAILMMQLGMLAGSVYAGDYWGISDSQRQLLHAFGLLFSLPLLYFSAQPFLTSAWHSLKNRRINMDVNISLAILGLYGGSITSIVQETGDVYFDSIAMLCLFILIARYIEFRSRYRLRQNTGLVPKVAKKQINTRYEDALIADLIVDDIVMVNQGETIPIDGTVVSGMSSADESMLTGESSAISKKAGDAVFAGSINHDGIIHIQVSQLASNCLIRQIEQACTSDNGAKPAVDDEDTLFAGAFTAIVLLLAMLTFIAWQWVDPARAFWVALSVLVISCPCALSLAAPTARSTVQFQLRRQGIIVRGAHVIDTLNKITQCFFDKTGTLTRGSYQITAIENRSDLNNERLLNIAARLEQHSSHPIASAFTTQQHTASSNKKTTGLEDSPAQSFNVVPNQGVEGDIDGETYRLGSLHYCQQWHAGKVPPDQQLLWVGLCTQTQMLAWFCLQDNLRADAPEVVRFLRDQGIDMGIISGDSSGEVASVAAVLGIEDWQKSMTSEQKQQYLQQHQHAGAVTMMVGDGINDAPSLAGSHLSVTLANASDWLKSQTDLILINNSLAGIEQSMTAARRYQRIYRQNFIWALTYNFAAIPIAMAGFITPLWAAVGMSFSSILVVLNSQRLLTRQKPAAKKAVKQPPARAPLAFKESH</sequence>
<dbReference type="Pfam" id="PF00122">
    <property type="entry name" value="E1-E2_ATPase"/>
    <property type="match status" value="1"/>
</dbReference>
<dbReference type="InterPro" id="IPR059000">
    <property type="entry name" value="ATPase_P-type_domA"/>
</dbReference>
<dbReference type="SUPFAM" id="SSF81665">
    <property type="entry name" value="Calcium ATPase, transmembrane domain M"/>
    <property type="match status" value="1"/>
</dbReference>
<feature type="domain" description="HMA" evidence="17">
    <location>
        <begin position="90"/>
        <end position="155"/>
    </location>
</feature>
<keyword evidence="3" id="KW-0813">Transport</keyword>
<evidence type="ECO:0000256" key="9">
    <source>
        <dbReference type="ARBA" id="ARBA00022840"/>
    </source>
</evidence>
<evidence type="ECO:0000256" key="15">
    <source>
        <dbReference type="RuleBase" id="RU362081"/>
    </source>
</evidence>
<dbReference type="InterPro" id="IPR021993">
    <property type="entry name" value="ATPase-cat-bd"/>
</dbReference>
<keyword evidence="5" id="KW-0597">Phosphoprotein</keyword>
<evidence type="ECO:0000256" key="12">
    <source>
        <dbReference type="ARBA" id="ARBA00022989"/>
    </source>
</evidence>
<dbReference type="NCBIfam" id="TIGR01511">
    <property type="entry name" value="ATPase-IB1_Cu"/>
    <property type="match status" value="1"/>
</dbReference>
<dbReference type="Pfam" id="PF12156">
    <property type="entry name" value="ATPase-cat_bd"/>
    <property type="match status" value="1"/>
</dbReference>
<dbReference type="GO" id="GO:0043682">
    <property type="term" value="F:P-type divalent copper transporter activity"/>
    <property type="evidence" value="ECO:0007669"/>
    <property type="project" value="TreeGrafter"/>
</dbReference>
<keyword evidence="14 15" id="KW-0472">Membrane</keyword>
<keyword evidence="11" id="KW-1278">Translocase</keyword>
<evidence type="ECO:0000256" key="16">
    <source>
        <dbReference type="SAM" id="MobiDB-lite"/>
    </source>
</evidence>
<feature type="transmembrane region" description="Helical" evidence="15">
    <location>
        <begin position="757"/>
        <end position="776"/>
    </location>
</feature>
<feature type="transmembrane region" description="Helical" evidence="15">
    <location>
        <begin position="417"/>
        <end position="440"/>
    </location>
</feature>
<dbReference type="PROSITE" id="PS01047">
    <property type="entry name" value="HMA_1"/>
    <property type="match status" value="1"/>
</dbReference>
<dbReference type="OrthoDB" id="9814270at2"/>
<feature type="transmembrane region" description="Helical" evidence="15">
    <location>
        <begin position="209"/>
        <end position="226"/>
    </location>
</feature>
<evidence type="ECO:0000256" key="10">
    <source>
        <dbReference type="ARBA" id="ARBA00022842"/>
    </source>
</evidence>
<name>A0A5S9R017_9GAMM</name>
<dbReference type="InterPro" id="IPR023298">
    <property type="entry name" value="ATPase_P-typ_TM_dom_sf"/>
</dbReference>
<dbReference type="PANTHER" id="PTHR43520">
    <property type="entry name" value="ATP7, ISOFORM B"/>
    <property type="match status" value="1"/>
</dbReference>
<evidence type="ECO:0000256" key="7">
    <source>
        <dbReference type="ARBA" id="ARBA00022723"/>
    </source>
</evidence>
<dbReference type="EMBL" id="CACSIO010000060">
    <property type="protein sequence ID" value="CAA0124630.1"/>
    <property type="molecule type" value="Genomic_DNA"/>
</dbReference>
<feature type="region of interest" description="Disordered" evidence="16">
    <location>
        <begin position="805"/>
        <end position="826"/>
    </location>
</feature>
<dbReference type="Gene3D" id="3.40.1110.10">
    <property type="entry name" value="Calcium-transporting ATPase, cytoplasmic domain N"/>
    <property type="match status" value="1"/>
</dbReference>
<dbReference type="InterPro" id="IPR027256">
    <property type="entry name" value="P-typ_ATPase_IB"/>
</dbReference>
<evidence type="ECO:0000256" key="8">
    <source>
        <dbReference type="ARBA" id="ARBA00022741"/>
    </source>
</evidence>
<dbReference type="EC" id="3.6.3.54" evidence="18"/>
<dbReference type="SUPFAM" id="SSF56784">
    <property type="entry name" value="HAD-like"/>
    <property type="match status" value="1"/>
</dbReference>
<dbReference type="InterPro" id="IPR018303">
    <property type="entry name" value="ATPase_P-typ_P_site"/>
</dbReference>
<feature type="transmembrane region" description="Helical" evidence="15">
    <location>
        <begin position="177"/>
        <end position="197"/>
    </location>
</feature>
<keyword evidence="4 15" id="KW-1003">Cell membrane</keyword>
<dbReference type="InterPro" id="IPR023214">
    <property type="entry name" value="HAD_sf"/>
</dbReference>
<keyword evidence="6 15" id="KW-0812">Transmembrane</keyword>
<evidence type="ECO:0000256" key="4">
    <source>
        <dbReference type="ARBA" id="ARBA00022475"/>
    </source>
</evidence>
<keyword evidence="8 15" id="KW-0547">Nucleotide-binding</keyword>
<dbReference type="InterPro" id="IPR036163">
    <property type="entry name" value="HMA_dom_sf"/>
</dbReference>
<reference evidence="18 19" key="1">
    <citation type="submission" date="2019-11" db="EMBL/GenBank/DDBJ databases">
        <authorList>
            <person name="Holert J."/>
        </authorList>
    </citation>
    <scope>NUCLEOTIDE SEQUENCE [LARGE SCALE GENOMIC DNA]</scope>
    <source>
        <strain evidence="18">SB11_3</strain>
    </source>
</reference>
<dbReference type="GO" id="GO:0005886">
    <property type="term" value="C:plasma membrane"/>
    <property type="evidence" value="ECO:0007669"/>
    <property type="project" value="UniProtKB-SubCell"/>
</dbReference>
<organism evidence="18 19">
    <name type="scientific">BD1-7 clade bacterium</name>
    <dbReference type="NCBI Taxonomy" id="2029982"/>
    <lineage>
        <taxon>Bacteria</taxon>
        <taxon>Pseudomonadati</taxon>
        <taxon>Pseudomonadota</taxon>
        <taxon>Gammaproteobacteria</taxon>
        <taxon>Cellvibrionales</taxon>
        <taxon>Spongiibacteraceae</taxon>
        <taxon>BD1-7 clade</taxon>
    </lineage>
</organism>
<dbReference type="CDD" id="cd00371">
    <property type="entry name" value="HMA"/>
    <property type="match status" value="1"/>
</dbReference>
<feature type="compositionally biased region" description="Polar residues" evidence="16">
    <location>
        <begin position="547"/>
        <end position="559"/>
    </location>
</feature>
<evidence type="ECO:0000256" key="14">
    <source>
        <dbReference type="ARBA" id="ARBA00023136"/>
    </source>
</evidence>
<evidence type="ECO:0000256" key="13">
    <source>
        <dbReference type="ARBA" id="ARBA00023065"/>
    </source>
</evidence>
<accession>A0A5S9R017</accession>
<dbReference type="Gene3D" id="3.30.70.100">
    <property type="match status" value="1"/>
</dbReference>
<evidence type="ECO:0000313" key="19">
    <source>
        <dbReference type="Proteomes" id="UP000441399"/>
    </source>
</evidence>
<dbReference type="GO" id="GO:0005524">
    <property type="term" value="F:ATP binding"/>
    <property type="evidence" value="ECO:0007669"/>
    <property type="project" value="UniProtKB-UniRule"/>
</dbReference>
<keyword evidence="12 15" id="KW-1133">Transmembrane helix</keyword>
<dbReference type="GO" id="GO:0055070">
    <property type="term" value="P:copper ion homeostasis"/>
    <property type="evidence" value="ECO:0007669"/>
    <property type="project" value="TreeGrafter"/>
</dbReference>
<dbReference type="PROSITE" id="PS00154">
    <property type="entry name" value="ATPASE_E1_E2"/>
    <property type="match status" value="1"/>
</dbReference>
<comment type="similarity">
    <text evidence="2 15">Belongs to the cation transport ATPase (P-type) (TC 3.A.3) family. Type IB subfamily.</text>
</comment>
<dbReference type="SUPFAM" id="SSF55008">
    <property type="entry name" value="HMA, heavy metal-associated domain"/>
    <property type="match status" value="1"/>
</dbReference>
<gene>
    <name evidence="18" type="primary">copA</name>
    <name evidence="18" type="ORF">OPDIPICF_03181</name>
</gene>
<dbReference type="InterPro" id="IPR036412">
    <property type="entry name" value="HAD-like_sf"/>
</dbReference>
<feature type="transmembrane region" description="Helical" evidence="15">
    <location>
        <begin position="446"/>
        <end position="468"/>
    </location>
</feature>
<dbReference type="PROSITE" id="PS50846">
    <property type="entry name" value="HMA_2"/>
    <property type="match status" value="1"/>
</dbReference>
<evidence type="ECO:0000256" key="6">
    <source>
        <dbReference type="ARBA" id="ARBA00022692"/>
    </source>
</evidence>
<dbReference type="InterPro" id="IPR001757">
    <property type="entry name" value="P_typ_ATPase"/>
</dbReference>
<dbReference type="InterPro" id="IPR006121">
    <property type="entry name" value="HMA_dom"/>
</dbReference>
<evidence type="ECO:0000256" key="1">
    <source>
        <dbReference type="ARBA" id="ARBA00004651"/>
    </source>
</evidence>
<dbReference type="GO" id="GO:0016887">
    <property type="term" value="F:ATP hydrolysis activity"/>
    <property type="evidence" value="ECO:0007669"/>
    <property type="project" value="InterPro"/>
</dbReference>
<dbReference type="CDD" id="cd02079">
    <property type="entry name" value="P-type_ATPase_HM"/>
    <property type="match status" value="1"/>
</dbReference>
<feature type="transmembrane region" description="Helical" evidence="15">
    <location>
        <begin position="246"/>
        <end position="264"/>
    </location>
</feature>
<dbReference type="Pfam" id="PF00702">
    <property type="entry name" value="Hydrolase"/>
    <property type="match status" value="1"/>
</dbReference>
<dbReference type="GO" id="GO:0005507">
    <property type="term" value="F:copper ion binding"/>
    <property type="evidence" value="ECO:0007669"/>
    <property type="project" value="TreeGrafter"/>
</dbReference>
<evidence type="ECO:0000256" key="3">
    <source>
        <dbReference type="ARBA" id="ARBA00022448"/>
    </source>
</evidence>
<dbReference type="Pfam" id="PF00403">
    <property type="entry name" value="HMA"/>
    <property type="match status" value="1"/>
</dbReference>
<dbReference type="PRINTS" id="PR00119">
    <property type="entry name" value="CATATPASE"/>
</dbReference>
<evidence type="ECO:0000256" key="2">
    <source>
        <dbReference type="ARBA" id="ARBA00006024"/>
    </source>
</evidence>
<evidence type="ECO:0000259" key="17">
    <source>
        <dbReference type="PROSITE" id="PS50846"/>
    </source>
</evidence>
<keyword evidence="13" id="KW-0406">Ion transport</keyword>
<keyword evidence="7 15" id="KW-0479">Metal-binding</keyword>
<dbReference type="Gene3D" id="3.40.50.1000">
    <property type="entry name" value="HAD superfamily/HAD-like"/>
    <property type="match status" value="1"/>
</dbReference>
<dbReference type="PANTHER" id="PTHR43520:SF5">
    <property type="entry name" value="CATION-TRANSPORTING P-TYPE ATPASE-RELATED"/>
    <property type="match status" value="1"/>
</dbReference>
<dbReference type="NCBIfam" id="TIGR01525">
    <property type="entry name" value="ATPase-IB_hvy"/>
    <property type="match status" value="1"/>
</dbReference>
<dbReference type="Gene3D" id="2.70.150.10">
    <property type="entry name" value="Calcium-transporting ATPase, cytoplasmic transduction domain A"/>
    <property type="match status" value="1"/>
</dbReference>
<dbReference type="Proteomes" id="UP000441399">
    <property type="component" value="Unassembled WGS sequence"/>
</dbReference>
<dbReference type="AlphaFoldDB" id="A0A5S9R017"/>
<dbReference type="SUPFAM" id="SSF81653">
    <property type="entry name" value="Calcium ATPase, transduction domain A"/>
    <property type="match status" value="1"/>
</dbReference>
<evidence type="ECO:0000256" key="5">
    <source>
        <dbReference type="ARBA" id="ARBA00022553"/>
    </source>
</evidence>
<proteinExistence type="inferred from homology"/>